<evidence type="ECO:0000256" key="1">
    <source>
        <dbReference type="SAM" id="MobiDB-lite"/>
    </source>
</evidence>
<feature type="compositionally biased region" description="Basic and acidic residues" evidence="1">
    <location>
        <begin position="26"/>
        <end position="60"/>
    </location>
</feature>
<dbReference type="Proteomes" id="UP000015241">
    <property type="component" value="Unassembled WGS sequence"/>
</dbReference>
<dbReference type="EMBL" id="KE504123">
    <property type="protein sequence ID" value="EPT05790.1"/>
    <property type="molecule type" value="Genomic_DNA"/>
</dbReference>
<dbReference type="AlphaFoldDB" id="S8G6I3"/>
<feature type="compositionally biased region" description="Basic and acidic residues" evidence="1">
    <location>
        <begin position="144"/>
        <end position="165"/>
    </location>
</feature>
<feature type="region of interest" description="Disordered" evidence="1">
    <location>
        <begin position="15"/>
        <end position="211"/>
    </location>
</feature>
<evidence type="ECO:0000313" key="3">
    <source>
        <dbReference type="Proteomes" id="UP000015241"/>
    </source>
</evidence>
<name>S8G6I3_FOMSC</name>
<organism evidence="2 3">
    <name type="scientific">Fomitopsis schrenkii</name>
    <name type="common">Brown rot fungus</name>
    <dbReference type="NCBI Taxonomy" id="2126942"/>
    <lineage>
        <taxon>Eukaryota</taxon>
        <taxon>Fungi</taxon>
        <taxon>Dikarya</taxon>
        <taxon>Basidiomycota</taxon>
        <taxon>Agaricomycotina</taxon>
        <taxon>Agaricomycetes</taxon>
        <taxon>Polyporales</taxon>
        <taxon>Fomitopsis</taxon>
    </lineage>
</organism>
<feature type="compositionally biased region" description="Basic and acidic residues" evidence="1">
    <location>
        <begin position="123"/>
        <end position="134"/>
    </location>
</feature>
<proteinExistence type="predicted"/>
<reference evidence="2 3" key="1">
    <citation type="journal article" date="2012" name="Science">
        <title>The Paleozoic origin of enzymatic lignin decomposition reconstructed from 31 fungal genomes.</title>
        <authorList>
            <person name="Floudas D."/>
            <person name="Binder M."/>
            <person name="Riley R."/>
            <person name="Barry K."/>
            <person name="Blanchette R.A."/>
            <person name="Henrissat B."/>
            <person name="Martinez A.T."/>
            <person name="Otillar R."/>
            <person name="Spatafora J.W."/>
            <person name="Yadav J.S."/>
            <person name="Aerts A."/>
            <person name="Benoit I."/>
            <person name="Boyd A."/>
            <person name="Carlson A."/>
            <person name="Copeland A."/>
            <person name="Coutinho P.M."/>
            <person name="de Vries R.P."/>
            <person name="Ferreira P."/>
            <person name="Findley K."/>
            <person name="Foster B."/>
            <person name="Gaskell J."/>
            <person name="Glotzer D."/>
            <person name="Gorecki P."/>
            <person name="Heitman J."/>
            <person name="Hesse C."/>
            <person name="Hori C."/>
            <person name="Igarashi K."/>
            <person name="Jurgens J.A."/>
            <person name="Kallen N."/>
            <person name="Kersten P."/>
            <person name="Kohler A."/>
            <person name="Kuees U."/>
            <person name="Kumar T.K.A."/>
            <person name="Kuo A."/>
            <person name="LaButti K."/>
            <person name="Larrondo L.F."/>
            <person name="Lindquist E."/>
            <person name="Ling A."/>
            <person name="Lombard V."/>
            <person name="Lucas S."/>
            <person name="Lundell T."/>
            <person name="Martin R."/>
            <person name="McLaughlin D.J."/>
            <person name="Morgenstern I."/>
            <person name="Morin E."/>
            <person name="Murat C."/>
            <person name="Nagy L.G."/>
            <person name="Nolan M."/>
            <person name="Ohm R.A."/>
            <person name="Patyshakuliyeva A."/>
            <person name="Rokas A."/>
            <person name="Ruiz-Duenas F.J."/>
            <person name="Sabat G."/>
            <person name="Salamov A."/>
            <person name="Samejima M."/>
            <person name="Schmutz J."/>
            <person name="Slot J.C."/>
            <person name="St John F."/>
            <person name="Stenlid J."/>
            <person name="Sun H."/>
            <person name="Sun S."/>
            <person name="Syed K."/>
            <person name="Tsang A."/>
            <person name="Wiebenga A."/>
            <person name="Young D."/>
            <person name="Pisabarro A."/>
            <person name="Eastwood D.C."/>
            <person name="Martin F."/>
            <person name="Cullen D."/>
            <person name="Grigoriev I.V."/>
            <person name="Hibbett D.S."/>
        </authorList>
    </citation>
    <scope>NUCLEOTIDE SEQUENCE</scope>
    <source>
        <strain evidence="3">FP-58527</strain>
    </source>
</reference>
<sequence>MAPLSHSLRICRRALSLTDAFPEPAPRLDNHDRRRDDAPRRQDERSAWERPTKEPIRDESPGSAPKIHPDRARLLQTTPGLPQPQDEPNKKPPVRIRRPPPMAKLPDIPSLPEKPPPEVAFGRVDDHTRPDSLRRTGSSLLDRLSLDDSVPHRPEASPSLRDRMDAFGNGPGEGSYGDMVDTNVEMGQGLEPSRKGGRKRAPRPKRGRRPA</sequence>
<dbReference type="InParanoid" id="S8G6I3"/>
<keyword evidence="3" id="KW-1185">Reference proteome</keyword>
<accession>S8G6I3</accession>
<gene>
    <name evidence="2" type="ORF">FOMPIDRAFT_1045091</name>
</gene>
<dbReference type="HOGENOM" id="CLU_1304886_0_0_1"/>
<evidence type="ECO:0000313" key="2">
    <source>
        <dbReference type="EMBL" id="EPT05790.1"/>
    </source>
</evidence>
<protein>
    <submittedName>
        <fullName evidence="2">Uncharacterized protein</fullName>
    </submittedName>
</protein>
<feature type="compositionally biased region" description="Basic residues" evidence="1">
    <location>
        <begin position="195"/>
        <end position="211"/>
    </location>
</feature>